<gene>
    <name evidence="15" type="ORF">CYJ96_00165</name>
</gene>
<dbReference type="RefSeq" id="WP_101963460.1">
    <property type="nucleotide sequence ID" value="NZ_PKJS01000001.1"/>
</dbReference>
<dbReference type="GO" id="GO:0005524">
    <property type="term" value="F:ATP binding"/>
    <property type="evidence" value="ECO:0007669"/>
    <property type="project" value="UniProtKB-KW"/>
</dbReference>
<evidence type="ECO:0000256" key="8">
    <source>
        <dbReference type="ARBA" id="ARBA00022967"/>
    </source>
</evidence>
<evidence type="ECO:0000256" key="11">
    <source>
        <dbReference type="ARBA" id="ARBA00038388"/>
    </source>
</evidence>
<comment type="similarity">
    <text evidence="11">Belongs to the ABC transporter superfamily. Macrolide exporter (TC 3.A.1.122) family.</text>
</comment>
<dbReference type="GO" id="GO:0016887">
    <property type="term" value="F:ATP hydrolysis activity"/>
    <property type="evidence" value="ECO:0007669"/>
    <property type="project" value="InterPro"/>
</dbReference>
<evidence type="ECO:0000256" key="6">
    <source>
        <dbReference type="ARBA" id="ARBA00022741"/>
    </source>
</evidence>
<dbReference type="CDD" id="cd03255">
    <property type="entry name" value="ABC_MJ0796_LolCDE_FtsE"/>
    <property type="match status" value="1"/>
</dbReference>
<evidence type="ECO:0000256" key="12">
    <source>
        <dbReference type="ARBA" id="ARBA00041199"/>
    </source>
</evidence>
<evidence type="ECO:0000313" key="15">
    <source>
        <dbReference type="EMBL" id="PKZ69808.1"/>
    </source>
</evidence>
<keyword evidence="2" id="KW-0813">Transport</keyword>
<dbReference type="SUPFAM" id="SSF52540">
    <property type="entry name" value="P-loop containing nucleoside triphosphate hydrolases"/>
    <property type="match status" value="1"/>
</dbReference>
<dbReference type="PANTHER" id="PTHR30572">
    <property type="entry name" value="MEMBRANE COMPONENT OF TRANSPORTER-RELATED"/>
    <property type="match status" value="1"/>
</dbReference>
<dbReference type="PROSITE" id="PS50893">
    <property type="entry name" value="ABC_TRANSPORTER_2"/>
    <property type="match status" value="1"/>
</dbReference>
<evidence type="ECO:0000256" key="13">
    <source>
        <dbReference type="SAM" id="Phobius"/>
    </source>
</evidence>
<dbReference type="InterPro" id="IPR003439">
    <property type="entry name" value="ABC_transporter-like_ATP-bd"/>
</dbReference>
<feature type="domain" description="ABC transporter" evidence="14">
    <location>
        <begin position="11"/>
        <end position="249"/>
    </location>
</feature>
<feature type="transmembrane region" description="Helical" evidence="13">
    <location>
        <begin position="582"/>
        <end position="608"/>
    </location>
</feature>
<accession>A0A2I1RL20</accession>
<evidence type="ECO:0000256" key="2">
    <source>
        <dbReference type="ARBA" id="ARBA00022448"/>
    </source>
</evidence>
<dbReference type="GO" id="GO:0022857">
    <property type="term" value="F:transmembrane transporter activity"/>
    <property type="evidence" value="ECO:0007669"/>
    <property type="project" value="TreeGrafter"/>
</dbReference>
<evidence type="ECO:0000256" key="7">
    <source>
        <dbReference type="ARBA" id="ARBA00022840"/>
    </source>
</evidence>
<evidence type="ECO:0000256" key="5">
    <source>
        <dbReference type="ARBA" id="ARBA00022692"/>
    </source>
</evidence>
<proteinExistence type="inferred from homology"/>
<keyword evidence="5 13" id="KW-0812">Transmembrane</keyword>
<dbReference type="PANTHER" id="PTHR30572:SF14">
    <property type="entry name" value="MACROLIDE EXPORT ATP-BINDING_PERMEASE PROTEIN MACB"/>
    <property type="match status" value="1"/>
</dbReference>
<evidence type="ECO:0000313" key="16">
    <source>
        <dbReference type="Proteomes" id="UP000234914"/>
    </source>
</evidence>
<comment type="subcellular location">
    <subcellularLocation>
        <location evidence="1">Cell inner membrane</location>
        <topology evidence="1">Multi-pass membrane protein</topology>
    </subcellularLocation>
</comment>
<evidence type="ECO:0000256" key="1">
    <source>
        <dbReference type="ARBA" id="ARBA00004429"/>
    </source>
</evidence>
<dbReference type="EMBL" id="PKJS01000001">
    <property type="protein sequence ID" value="PKZ69808.1"/>
    <property type="molecule type" value="Genomic_DNA"/>
</dbReference>
<dbReference type="InterPro" id="IPR025857">
    <property type="entry name" value="MacB_PCD"/>
</dbReference>
<dbReference type="InterPro" id="IPR017871">
    <property type="entry name" value="ABC_transporter-like_CS"/>
</dbReference>
<keyword evidence="6" id="KW-0547">Nucleotide-binding</keyword>
<feature type="transmembrane region" description="Helical" evidence="13">
    <location>
        <begin position="533"/>
        <end position="558"/>
    </location>
</feature>
<dbReference type="Proteomes" id="UP000234914">
    <property type="component" value="Unassembled WGS sequence"/>
</dbReference>
<feature type="transmembrane region" description="Helical" evidence="13">
    <location>
        <begin position="280"/>
        <end position="300"/>
    </location>
</feature>
<keyword evidence="3" id="KW-1003">Cell membrane</keyword>
<evidence type="ECO:0000256" key="3">
    <source>
        <dbReference type="ARBA" id="ARBA00022475"/>
    </source>
</evidence>
<dbReference type="Gene3D" id="3.40.50.300">
    <property type="entry name" value="P-loop containing nucleotide triphosphate hydrolases"/>
    <property type="match status" value="1"/>
</dbReference>
<feature type="transmembrane region" description="Helical" evidence="13">
    <location>
        <begin position="620"/>
        <end position="642"/>
    </location>
</feature>
<evidence type="ECO:0000256" key="4">
    <source>
        <dbReference type="ARBA" id="ARBA00022519"/>
    </source>
</evidence>
<keyword evidence="8" id="KW-1278">Translocase</keyword>
<protein>
    <recommendedName>
        <fullName evidence="12">Pyoverdine export ATP-binding/permease protein PvdT</fullName>
    </recommendedName>
</protein>
<keyword evidence="10 13" id="KW-0472">Membrane</keyword>
<dbReference type="GO" id="GO:1902495">
    <property type="term" value="C:transmembrane transporter complex"/>
    <property type="evidence" value="ECO:0007669"/>
    <property type="project" value="UniProtKB-ARBA"/>
</dbReference>
<dbReference type="InterPro" id="IPR003838">
    <property type="entry name" value="ABC3_permease_C"/>
</dbReference>
<evidence type="ECO:0000256" key="10">
    <source>
        <dbReference type="ARBA" id="ARBA00023136"/>
    </source>
</evidence>
<organism evidence="15 16">
    <name type="scientific">Faucicola osloensis</name>
    <name type="common">Moraxella osloensis</name>
    <dbReference type="NCBI Taxonomy" id="34062"/>
    <lineage>
        <taxon>Bacteria</taxon>
        <taxon>Pseudomonadati</taxon>
        <taxon>Pseudomonadota</taxon>
        <taxon>Gammaproteobacteria</taxon>
        <taxon>Moraxellales</taxon>
        <taxon>Moraxellaceae</taxon>
        <taxon>Faucicola</taxon>
    </lineage>
</organism>
<name>A0A2I1RL20_FAUOS</name>
<sequence>MITQDTKQPIMEVKDLIREFPAGDEKIRVLHGIDLTIYEGEMVAIIGQSGSGKSTLMNILGCLDQATAGSYHIYGKAVDKLSADELAELRREHFGFIFQRYHLLGDLNAQDNVAVPAVYAGMPVRQREARATQLLDDLGLGTKTQNRPSQLSGGQQQRVSIARALMNGGDIILADEPTGALDSQSGKDVMAILRNLNSQGHTIIMVTHDPSIAAQAERVIEIKDGQILKDYYTDNRFDKTKAVQHLNFAKKSGVTAFLDRLSEAFKMSVLAMKAHKMRTLLTMLGIIIGIASVVSVVGLGQGSQQKILNDISSLGTNTLTVRDGYKFGDPRRKYHDNNLTDADANAVAEQPYVQSVSPQVSSNTATARYRETEASVNVSGVGKDYLTVKGEKLALGQTFNDNSITSMTQDVIIDNNAKTAFFANVSDPIGEVMLVGSVPARVIGVLQPSEQAFGPSSDTPTLYMPYTTVMHRMVGTSHVDSFIVLLKNTISSSAAEQAVSDLIKQRHGTDDFRIQNSDSIRQTIESTTGTMTLLVSSIAIISLIVGGIGVMNIMLVSVTERTSEIGVRMAVGARQSDIMQQFLIEAILVCILGGILGISLAFGIGALINKFAGGNFQVVYSTTSIVAAVVCSTLIGVVFGFIPARNAARLNPVDALSGGE</sequence>
<dbReference type="Pfam" id="PF12704">
    <property type="entry name" value="MacB_PCD"/>
    <property type="match status" value="1"/>
</dbReference>
<dbReference type="AlphaFoldDB" id="A0A2I1RL20"/>
<reference evidence="15 16" key="1">
    <citation type="submission" date="2017-12" db="EMBL/GenBank/DDBJ databases">
        <title>Phylogenetic diversity of female urinary microbiome.</title>
        <authorList>
            <person name="Thomas-White K."/>
            <person name="Wolfe A.J."/>
        </authorList>
    </citation>
    <scope>NUCLEOTIDE SEQUENCE [LARGE SCALE GENOMIC DNA]</scope>
    <source>
        <strain evidence="15 16">UMB0416</strain>
    </source>
</reference>
<dbReference type="InterPro" id="IPR017911">
    <property type="entry name" value="MacB-like_ATP-bd"/>
</dbReference>
<dbReference type="SMART" id="SM00382">
    <property type="entry name" value="AAA"/>
    <property type="match status" value="1"/>
</dbReference>
<dbReference type="PROSITE" id="PS00211">
    <property type="entry name" value="ABC_TRANSPORTER_1"/>
    <property type="match status" value="1"/>
</dbReference>
<dbReference type="InterPro" id="IPR003593">
    <property type="entry name" value="AAA+_ATPase"/>
</dbReference>
<dbReference type="GO" id="GO:0005886">
    <property type="term" value="C:plasma membrane"/>
    <property type="evidence" value="ECO:0007669"/>
    <property type="project" value="UniProtKB-SubCell"/>
</dbReference>
<dbReference type="Pfam" id="PF00005">
    <property type="entry name" value="ABC_tran"/>
    <property type="match status" value="1"/>
</dbReference>
<keyword evidence="4" id="KW-0997">Cell inner membrane</keyword>
<comment type="caution">
    <text evidence="15">The sequence shown here is derived from an EMBL/GenBank/DDBJ whole genome shotgun (WGS) entry which is preliminary data.</text>
</comment>
<dbReference type="FunFam" id="3.40.50.300:FF:000032">
    <property type="entry name" value="Export ABC transporter ATP-binding protein"/>
    <property type="match status" value="1"/>
</dbReference>
<dbReference type="InterPro" id="IPR027417">
    <property type="entry name" value="P-loop_NTPase"/>
</dbReference>
<keyword evidence="7 15" id="KW-0067">ATP-binding</keyword>
<dbReference type="InterPro" id="IPR050250">
    <property type="entry name" value="Macrolide_Exporter_MacB"/>
</dbReference>
<evidence type="ECO:0000256" key="9">
    <source>
        <dbReference type="ARBA" id="ARBA00022989"/>
    </source>
</evidence>
<keyword evidence="9 13" id="KW-1133">Transmembrane helix</keyword>
<evidence type="ECO:0000259" key="14">
    <source>
        <dbReference type="PROSITE" id="PS50893"/>
    </source>
</evidence>
<dbReference type="Pfam" id="PF02687">
    <property type="entry name" value="FtsX"/>
    <property type="match status" value="1"/>
</dbReference>